<proteinExistence type="predicted"/>
<name>A0A915A1X7_PARUN</name>
<dbReference type="WBParaSite" id="PgE087_g002_t01">
    <property type="protein sequence ID" value="PgE087_g002_t01"/>
    <property type="gene ID" value="PgE087_g002"/>
</dbReference>
<evidence type="ECO:0000313" key="2">
    <source>
        <dbReference type="WBParaSite" id="PgE087_g002_t01"/>
    </source>
</evidence>
<dbReference type="Proteomes" id="UP000887569">
    <property type="component" value="Unplaced"/>
</dbReference>
<dbReference type="AlphaFoldDB" id="A0A915A1X7"/>
<keyword evidence="1" id="KW-1185">Reference proteome</keyword>
<accession>A0A915A1X7</accession>
<organism evidence="1 2">
    <name type="scientific">Parascaris univalens</name>
    <name type="common">Nematode worm</name>
    <dbReference type="NCBI Taxonomy" id="6257"/>
    <lineage>
        <taxon>Eukaryota</taxon>
        <taxon>Metazoa</taxon>
        <taxon>Ecdysozoa</taxon>
        <taxon>Nematoda</taxon>
        <taxon>Chromadorea</taxon>
        <taxon>Rhabditida</taxon>
        <taxon>Spirurina</taxon>
        <taxon>Ascaridomorpha</taxon>
        <taxon>Ascaridoidea</taxon>
        <taxon>Ascarididae</taxon>
        <taxon>Parascaris</taxon>
    </lineage>
</organism>
<sequence length="49" mass="5484">MKRGLSSVFSVPAKTITDISKDYLCHCLTLFPGICKHTSSALMRRCLPR</sequence>
<protein>
    <submittedName>
        <fullName evidence="2">SWIM-type domain-containing protein</fullName>
    </submittedName>
</protein>
<evidence type="ECO:0000313" key="1">
    <source>
        <dbReference type="Proteomes" id="UP000887569"/>
    </source>
</evidence>
<reference evidence="2" key="1">
    <citation type="submission" date="2022-11" db="UniProtKB">
        <authorList>
            <consortium name="WormBaseParasite"/>
        </authorList>
    </citation>
    <scope>IDENTIFICATION</scope>
</reference>